<keyword evidence="2" id="KW-1185">Reference proteome</keyword>
<dbReference type="Proteomes" id="UP000607653">
    <property type="component" value="Unassembled WGS sequence"/>
</dbReference>
<sequence>MRGKVANQIGFGLIQYWSIYKWLDQIHSNMRNPENKNKKTKNKK</sequence>
<evidence type="ECO:0000313" key="2">
    <source>
        <dbReference type="Proteomes" id="UP000607653"/>
    </source>
</evidence>
<accession>A0A822Y4X0</accession>
<comment type="caution">
    <text evidence="1">The sequence shown here is derived from an EMBL/GenBank/DDBJ whole genome shotgun (WGS) entry which is preliminary data.</text>
</comment>
<proteinExistence type="predicted"/>
<name>A0A822Y4X0_NELNU</name>
<gene>
    <name evidence="1" type="ORF">HUJ06_028965</name>
</gene>
<protein>
    <submittedName>
        <fullName evidence="1">Uncharacterized protein</fullName>
    </submittedName>
</protein>
<reference evidence="1 2" key="1">
    <citation type="journal article" date="2020" name="Mol. Biol. Evol.">
        <title>Distinct Expression and Methylation Patterns for Genes with Different Fates following a Single Whole-Genome Duplication in Flowering Plants.</title>
        <authorList>
            <person name="Shi T."/>
            <person name="Rahmani R.S."/>
            <person name="Gugger P.F."/>
            <person name="Wang M."/>
            <person name="Li H."/>
            <person name="Zhang Y."/>
            <person name="Li Z."/>
            <person name="Wang Q."/>
            <person name="Van de Peer Y."/>
            <person name="Marchal K."/>
            <person name="Chen J."/>
        </authorList>
    </citation>
    <scope>NUCLEOTIDE SEQUENCE [LARGE SCALE GENOMIC DNA]</scope>
    <source>
        <tissue evidence="1">Leaf</tissue>
    </source>
</reference>
<organism evidence="1 2">
    <name type="scientific">Nelumbo nucifera</name>
    <name type="common">Sacred lotus</name>
    <dbReference type="NCBI Taxonomy" id="4432"/>
    <lineage>
        <taxon>Eukaryota</taxon>
        <taxon>Viridiplantae</taxon>
        <taxon>Streptophyta</taxon>
        <taxon>Embryophyta</taxon>
        <taxon>Tracheophyta</taxon>
        <taxon>Spermatophyta</taxon>
        <taxon>Magnoliopsida</taxon>
        <taxon>Proteales</taxon>
        <taxon>Nelumbonaceae</taxon>
        <taxon>Nelumbo</taxon>
    </lineage>
</organism>
<evidence type="ECO:0000313" key="1">
    <source>
        <dbReference type="EMBL" id="DAD27497.1"/>
    </source>
</evidence>
<dbReference type="EMBL" id="DUZY01000002">
    <property type="protein sequence ID" value="DAD27497.1"/>
    <property type="molecule type" value="Genomic_DNA"/>
</dbReference>
<dbReference type="AlphaFoldDB" id="A0A822Y4X0"/>